<dbReference type="OrthoDB" id="768005at2"/>
<dbReference type="InterPro" id="IPR009061">
    <property type="entry name" value="DNA-bd_dom_put_sf"/>
</dbReference>
<evidence type="ECO:0000259" key="1">
    <source>
        <dbReference type="Pfam" id="PF12728"/>
    </source>
</evidence>
<dbReference type="AlphaFoldDB" id="A0A1G7G5L1"/>
<dbReference type="Proteomes" id="UP000198748">
    <property type="component" value="Unassembled WGS sequence"/>
</dbReference>
<dbReference type="InterPro" id="IPR041657">
    <property type="entry name" value="HTH_17"/>
</dbReference>
<keyword evidence="3" id="KW-1185">Reference proteome</keyword>
<feature type="domain" description="Helix-turn-helix" evidence="1">
    <location>
        <begin position="38"/>
        <end position="86"/>
    </location>
</feature>
<evidence type="ECO:0000313" key="2">
    <source>
        <dbReference type="EMBL" id="SDE83401.1"/>
    </source>
</evidence>
<protein>
    <submittedName>
        <fullName evidence="2">DNA binding domain-containing protein, excisionase family</fullName>
    </submittedName>
</protein>
<dbReference type="STRING" id="659014.SAMN04487996_107132"/>
<reference evidence="3" key="1">
    <citation type="submission" date="2016-10" db="EMBL/GenBank/DDBJ databases">
        <authorList>
            <person name="Varghese N."/>
            <person name="Submissions S."/>
        </authorList>
    </citation>
    <scope>NUCLEOTIDE SEQUENCE [LARGE SCALE GENOMIC DNA]</scope>
    <source>
        <strain evidence="3">DSM 25329</strain>
    </source>
</reference>
<sequence length="95" mass="11071">MSNILDEIMDRLSGFDVKLDRAIESSRNEHGLNKFEYVRAEEAASMLGVSLPTIRLYTASKKLRHYKRGHYVYYKIADLNEFVEKGRIEPKKAFT</sequence>
<dbReference type="Pfam" id="PF12728">
    <property type="entry name" value="HTH_17"/>
    <property type="match status" value="1"/>
</dbReference>
<organism evidence="2 3">
    <name type="scientific">Dyadobacter soli</name>
    <dbReference type="NCBI Taxonomy" id="659014"/>
    <lineage>
        <taxon>Bacteria</taxon>
        <taxon>Pseudomonadati</taxon>
        <taxon>Bacteroidota</taxon>
        <taxon>Cytophagia</taxon>
        <taxon>Cytophagales</taxon>
        <taxon>Spirosomataceae</taxon>
        <taxon>Dyadobacter</taxon>
    </lineage>
</organism>
<evidence type="ECO:0000313" key="3">
    <source>
        <dbReference type="Proteomes" id="UP000198748"/>
    </source>
</evidence>
<dbReference type="SUPFAM" id="SSF46955">
    <property type="entry name" value="Putative DNA-binding domain"/>
    <property type="match status" value="1"/>
</dbReference>
<dbReference type="EMBL" id="FNAN01000007">
    <property type="protein sequence ID" value="SDE83401.1"/>
    <property type="molecule type" value="Genomic_DNA"/>
</dbReference>
<gene>
    <name evidence="2" type="ORF">SAMN04487996_107132</name>
</gene>
<dbReference type="RefSeq" id="WP_090150196.1">
    <property type="nucleotide sequence ID" value="NZ_FNAN01000007.1"/>
</dbReference>
<proteinExistence type="predicted"/>
<name>A0A1G7G5L1_9BACT</name>
<accession>A0A1G7G5L1</accession>